<feature type="region of interest" description="Disordered" evidence="2">
    <location>
        <begin position="325"/>
        <end position="360"/>
    </location>
</feature>
<dbReference type="eggNOG" id="ENOG502ST3I">
    <property type="taxonomic scope" value="Eukaryota"/>
</dbReference>
<dbReference type="GO" id="GO:0008270">
    <property type="term" value="F:zinc ion binding"/>
    <property type="evidence" value="ECO:0007669"/>
    <property type="project" value="UniProtKB-KW"/>
</dbReference>
<dbReference type="STRING" id="1173701.A0A066WTC4"/>
<dbReference type="Proteomes" id="UP000027238">
    <property type="component" value="Unassembled WGS sequence"/>
</dbReference>
<dbReference type="AlphaFoldDB" id="A0A066WTC4"/>
<dbReference type="HOGENOM" id="CLU_633144_0_0_1"/>
<dbReference type="OMA" id="TGFYAYC"/>
<gene>
    <name evidence="4" type="ORF">CSUB01_02797</name>
</gene>
<feature type="compositionally biased region" description="Basic and acidic residues" evidence="2">
    <location>
        <begin position="1"/>
        <end position="10"/>
    </location>
</feature>
<dbReference type="InterPro" id="IPR000571">
    <property type="entry name" value="Znf_CCCH"/>
</dbReference>
<evidence type="ECO:0000259" key="3">
    <source>
        <dbReference type="PROSITE" id="PS50103"/>
    </source>
</evidence>
<feature type="region of interest" description="Disordered" evidence="2">
    <location>
        <begin position="1"/>
        <end position="26"/>
    </location>
</feature>
<comment type="caution">
    <text evidence="4">The sequence shown here is derived from an EMBL/GenBank/DDBJ whole genome shotgun (WGS) entry which is preliminary data.</text>
</comment>
<reference evidence="5" key="1">
    <citation type="journal article" date="2014" name="Genome Announc.">
        <title>Draft genome sequence of Colletotrichum sublineola, a destructive pathogen of cultivated sorghum.</title>
        <authorList>
            <person name="Baroncelli R."/>
            <person name="Sanz-Martin J.M."/>
            <person name="Rech G.E."/>
            <person name="Sukno S.A."/>
            <person name="Thon M.R."/>
        </authorList>
    </citation>
    <scope>NUCLEOTIDE SEQUENCE [LARGE SCALE GENOMIC DNA]</scope>
    <source>
        <strain evidence="5">TX430BB</strain>
    </source>
</reference>
<sequence>MESNLHHYSSDKSYSPAGSRSSTRNTTPDFDSAVSLAFSDLGISGNPWSLHMDAQQGYYKNPYAMFRPSNYHIEETNCVTPRRFDAANWRGGYGVGAGHGHAQGHFHSLNPAGSPENLVMEPQMPEHHMARDAGMDTTGFYAYCLDRGNGNFTRLIPADLLPPLAGIPAVQAGVDGMLVLPSPRGSDPHSLSGNSLQPVAFKTPPPSPAPVSDALQRRIDHIVASSPTPPKKPKIYCDKWVHEGVCAFTQQGCKYKHEMPLDKATQNSLGLFHGLPTWWKKQQAELQRQQSQTLLEPTNGSEVFFDACQQPHNGIASPIKSEKGHIGLSRASQSWRRVEGVKPDPQGRMGSVSSPRQTTGYRNVAEPRSAYQQNADSPTPSCVWGPIGPPSKQTPGQGQMCHQNMRKFNTATNLTLLSSIDTNIGEKSDNESY</sequence>
<keyword evidence="1" id="KW-0862">Zinc</keyword>
<proteinExistence type="predicted"/>
<protein>
    <recommendedName>
        <fullName evidence="3">C3H1-type domain-containing protein</fullName>
    </recommendedName>
</protein>
<keyword evidence="1" id="KW-0863">Zinc-finger</keyword>
<name>A0A066WTC4_COLSU</name>
<evidence type="ECO:0000256" key="1">
    <source>
        <dbReference type="PROSITE-ProRule" id="PRU00723"/>
    </source>
</evidence>
<dbReference type="OrthoDB" id="5355510at2759"/>
<feature type="compositionally biased region" description="Polar residues" evidence="2">
    <location>
        <begin position="351"/>
        <end position="360"/>
    </location>
</feature>
<dbReference type="EMBL" id="JMSE01001547">
    <property type="protein sequence ID" value="KDN60138.1"/>
    <property type="molecule type" value="Genomic_DNA"/>
</dbReference>
<evidence type="ECO:0000313" key="5">
    <source>
        <dbReference type="Proteomes" id="UP000027238"/>
    </source>
</evidence>
<organism evidence="4 5">
    <name type="scientific">Colletotrichum sublineola</name>
    <name type="common">Sorghum anthracnose fungus</name>
    <dbReference type="NCBI Taxonomy" id="1173701"/>
    <lineage>
        <taxon>Eukaryota</taxon>
        <taxon>Fungi</taxon>
        <taxon>Dikarya</taxon>
        <taxon>Ascomycota</taxon>
        <taxon>Pezizomycotina</taxon>
        <taxon>Sordariomycetes</taxon>
        <taxon>Hypocreomycetidae</taxon>
        <taxon>Glomerellales</taxon>
        <taxon>Glomerellaceae</taxon>
        <taxon>Colletotrichum</taxon>
        <taxon>Colletotrichum graminicola species complex</taxon>
    </lineage>
</organism>
<evidence type="ECO:0000256" key="2">
    <source>
        <dbReference type="SAM" id="MobiDB-lite"/>
    </source>
</evidence>
<evidence type="ECO:0000313" key="4">
    <source>
        <dbReference type="EMBL" id="KDN60138.1"/>
    </source>
</evidence>
<dbReference type="PROSITE" id="PS50103">
    <property type="entry name" value="ZF_C3H1"/>
    <property type="match status" value="1"/>
</dbReference>
<feature type="zinc finger region" description="C3H1-type" evidence="1">
    <location>
        <begin position="231"/>
        <end position="260"/>
    </location>
</feature>
<keyword evidence="1" id="KW-0479">Metal-binding</keyword>
<feature type="compositionally biased region" description="Polar residues" evidence="2">
    <location>
        <begin position="11"/>
        <end position="26"/>
    </location>
</feature>
<accession>A0A066WTC4</accession>
<feature type="domain" description="C3H1-type" evidence="3">
    <location>
        <begin position="231"/>
        <end position="260"/>
    </location>
</feature>
<feature type="region of interest" description="Disordered" evidence="2">
    <location>
        <begin position="183"/>
        <end position="211"/>
    </location>
</feature>
<keyword evidence="5" id="KW-1185">Reference proteome</keyword>